<gene>
    <name evidence="1" type="ORF">AWM79_19365</name>
</gene>
<dbReference type="STRING" id="46677.AWM79_19365"/>
<protein>
    <submittedName>
        <fullName evidence="1">Uncharacterized protein</fullName>
    </submittedName>
</protein>
<accession>A0A0X1T5F6</accession>
<name>A0A0X1T5F6_PSEAA</name>
<dbReference type="AlphaFoldDB" id="A0A0X1T5F6"/>
<keyword evidence="2" id="KW-1185">Reference proteome</keyword>
<reference evidence="1 2" key="1">
    <citation type="submission" date="2016-01" db="EMBL/GenBank/DDBJ databases">
        <authorList>
            <person name="McClelland M."/>
            <person name="Jain A."/>
            <person name="Saraogi P."/>
            <person name="Mendelson R."/>
            <person name="Westerman R."/>
            <person name="SanMiguel P."/>
            <person name="Csonka L."/>
        </authorList>
    </citation>
    <scope>NUCLEOTIDE SEQUENCE [LARGE SCALE GENOMIC DNA]</scope>
    <source>
        <strain evidence="1 2">NCPPB 2472</strain>
    </source>
</reference>
<evidence type="ECO:0000313" key="1">
    <source>
        <dbReference type="EMBL" id="AMB87336.1"/>
    </source>
</evidence>
<dbReference type="RefSeq" id="WP_017130211.1">
    <property type="nucleotide sequence ID" value="NZ_CP014135.1"/>
</dbReference>
<dbReference type="Proteomes" id="UP000063229">
    <property type="component" value="Chromosome"/>
</dbReference>
<dbReference type="EMBL" id="CP014135">
    <property type="protein sequence ID" value="AMB87336.1"/>
    <property type="molecule type" value="Genomic_DNA"/>
</dbReference>
<dbReference type="KEGG" id="pagb:AWM79_19365"/>
<evidence type="ECO:0000313" key="2">
    <source>
        <dbReference type="Proteomes" id="UP000063229"/>
    </source>
</evidence>
<proteinExistence type="predicted"/>
<organism evidence="1 2">
    <name type="scientific">Pseudomonas agarici</name>
    <dbReference type="NCBI Taxonomy" id="46677"/>
    <lineage>
        <taxon>Bacteria</taxon>
        <taxon>Pseudomonadati</taxon>
        <taxon>Pseudomonadota</taxon>
        <taxon>Gammaproteobacteria</taxon>
        <taxon>Pseudomonadales</taxon>
        <taxon>Pseudomonadaceae</taxon>
        <taxon>Pseudomonas</taxon>
    </lineage>
</organism>
<sequence length="77" mass="8463">MGVITITDASGDREVLQPELAVVAKFSKSRVNSRHQPNPSSKMNTILDKVAGTYTGQVVFFKSNESGKRAWQLPRSV</sequence>